<dbReference type="AlphaFoldDB" id="A0A1V9Y1K7"/>
<name>A0A1V9Y1K7_9ACAR</name>
<accession>A0A1V9Y1K7</accession>
<keyword evidence="3" id="KW-1185">Reference proteome</keyword>
<protein>
    <submittedName>
        <fullName evidence="2">Uncharacterized protein</fullName>
    </submittedName>
</protein>
<sequence length="135" mass="14952">MKVLSRTSSSGILRFVADHSTPHSPWVVHVDAYQSESNFLSLFCRTSTSTSTDFIYLRAETADWPLVVLKVLLLCGPAQRPWKHQTLLLGGRLKTAVGNYFHHLATSPSLPPSWRSTDGRDRQADSAVSRPSSGE</sequence>
<evidence type="ECO:0000256" key="1">
    <source>
        <dbReference type="SAM" id="MobiDB-lite"/>
    </source>
</evidence>
<evidence type="ECO:0000313" key="3">
    <source>
        <dbReference type="Proteomes" id="UP000192247"/>
    </source>
</evidence>
<feature type="region of interest" description="Disordered" evidence="1">
    <location>
        <begin position="107"/>
        <end position="135"/>
    </location>
</feature>
<evidence type="ECO:0000313" key="2">
    <source>
        <dbReference type="EMBL" id="OQR79619.1"/>
    </source>
</evidence>
<proteinExistence type="predicted"/>
<dbReference type="EMBL" id="MNPL01000881">
    <property type="protein sequence ID" value="OQR79619.1"/>
    <property type="molecule type" value="Genomic_DNA"/>
</dbReference>
<comment type="caution">
    <text evidence="2">The sequence shown here is derived from an EMBL/GenBank/DDBJ whole genome shotgun (WGS) entry which is preliminary data.</text>
</comment>
<gene>
    <name evidence="2" type="ORF">BIW11_05607</name>
</gene>
<reference evidence="2 3" key="1">
    <citation type="journal article" date="2017" name="Gigascience">
        <title>Draft genome of the honey bee ectoparasitic mite, Tropilaelaps mercedesae, is shaped by the parasitic life history.</title>
        <authorList>
            <person name="Dong X."/>
            <person name="Armstrong S.D."/>
            <person name="Xia D."/>
            <person name="Makepeace B.L."/>
            <person name="Darby A.C."/>
            <person name="Kadowaki T."/>
        </authorList>
    </citation>
    <scope>NUCLEOTIDE SEQUENCE [LARGE SCALE GENOMIC DNA]</scope>
    <source>
        <strain evidence="2">Wuxi-XJTLU</strain>
    </source>
</reference>
<dbReference type="InParanoid" id="A0A1V9Y1K7"/>
<dbReference type="Proteomes" id="UP000192247">
    <property type="component" value="Unassembled WGS sequence"/>
</dbReference>
<organism evidence="2 3">
    <name type="scientific">Tropilaelaps mercedesae</name>
    <dbReference type="NCBI Taxonomy" id="418985"/>
    <lineage>
        <taxon>Eukaryota</taxon>
        <taxon>Metazoa</taxon>
        <taxon>Ecdysozoa</taxon>
        <taxon>Arthropoda</taxon>
        <taxon>Chelicerata</taxon>
        <taxon>Arachnida</taxon>
        <taxon>Acari</taxon>
        <taxon>Parasitiformes</taxon>
        <taxon>Mesostigmata</taxon>
        <taxon>Gamasina</taxon>
        <taxon>Dermanyssoidea</taxon>
        <taxon>Laelapidae</taxon>
        <taxon>Tropilaelaps</taxon>
    </lineage>
</organism>